<keyword evidence="2 6" id="KW-0378">Hydrolase</keyword>
<evidence type="ECO:0000256" key="7">
    <source>
        <dbReference type="SAM" id="Coils"/>
    </source>
</evidence>
<dbReference type="PROSITE" id="PS00039">
    <property type="entry name" value="DEAD_ATP_HELICASE"/>
    <property type="match status" value="1"/>
</dbReference>
<sequence>MFSIKRFDAFGASSSSSGGKDNPVDNAKLDALNERILKKRKLVQGEAPATASFGIPASASSSSLTKIPSAASAASAASTAARPALNIHPSRLNAAPLLRQSVKKAQTGPREKTKAKQRYLKAKKERRKARQRAAPKKPKTDAEHASAVADNSIISHLPEEEALHRAEAAKKKSKQQEAKSDAASSSDSDSEEDEDEDEDGDSSSDEDESASEPSSSSGSGEAVPKEEATDASMEVEDVAKDEAGKEKEVKALERFPLAGVKKAVDPKLISSLGLPEGLSNRTVVDPTLSRPLPQQVTSSKAAASNKAARPTTVEGEVVVDEDMAEAASDDEGSATISARSTNDDFGKVALSDTVRSRLEALGVSEWFAVQVSVIPTLLAQPQSRSLYRPFAPPRDLCVSAPTGSGKTLAYTVPIVEVLRTRQIVRLRALIVLPTRDLVAQVRSTLELVAKGSGLRIGTATGQHSFAHEQNQLVGTSAADDDNEDDAPRESKVDILIATPGRLIDHLDSTPGFTLAHLRFLVIDEADRLLNQSFQEWLRRVLAATEGKTGATGVSSGSAQAPYELLSAASSGLGSAASSTLQEDAVPSVQKLLFSATLTRDPAKIAALGLRNPHYITVQDSHSAGDEQDGRPNGGQHHERFSLPHSLREHMLITTSADKPFHLLYLLHRPDDVENNSRIHKALCFTKSVDSAARLVKLIEIFEEVRSETGLIPRGGRPLVVKNYSSELKPSDRQRILTQFGQGEIDLLVCSDLISRGIDLPSVEHVVSYDAPIDPAKYVHRVGRTARAGKHGDAWTLVEEQEARHFKKMVRSIVRQTPIAKIKPKKLKEDDAIDYVEGDAATRELRKLRDAYDEALDRMSQFYRNQ</sequence>
<dbReference type="SMART" id="SM00487">
    <property type="entry name" value="DEXDc"/>
    <property type="match status" value="1"/>
</dbReference>
<dbReference type="Proteomes" id="UP000324022">
    <property type="component" value="Unassembled WGS sequence"/>
</dbReference>
<dbReference type="Pfam" id="PF00271">
    <property type="entry name" value="Helicase_C"/>
    <property type="match status" value="1"/>
</dbReference>
<dbReference type="EC" id="3.6.4.13" evidence="6"/>
<reference evidence="11 12" key="1">
    <citation type="submission" date="2018-03" db="EMBL/GenBank/DDBJ databases">
        <authorList>
            <person name="Guldener U."/>
        </authorList>
    </citation>
    <scope>NUCLEOTIDE SEQUENCE [LARGE SCALE GENOMIC DNA]</scope>
    <source>
        <strain evidence="11 12">NBRC100155</strain>
    </source>
</reference>
<keyword evidence="5 6" id="KW-0694">RNA-binding</keyword>
<feature type="domain" description="Helicase C-terminal" evidence="10">
    <location>
        <begin position="664"/>
        <end position="832"/>
    </location>
</feature>
<dbReference type="GO" id="GO:0003724">
    <property type="term" value="F:RNA helicase activity"/>
    <property type="evidence" value="ECO:0007669"/>
    <property type="project" value="UniProtKB-EC"/>
</dbReference>
<protein>
    <recommendedName>
        <fullName evidence="6">ATP-dependent RNA helicase</fullName>
        <ecNumber evidence="6">3.6.4.13</ecNumber>
    </recommendedName>
</protein>
<comment type="function">
    <text evidence="6">RNA helicase.</text>
</comment>
<dbReference type="GO" id="GO:0005524">
    <property type="term" value="F:ATP binding"/>
    <property type="evidence" value="ECO:0007669"/>
    <property type="project" value="UniProtKB-UniRule"/>
</dbReference>
<comment type="domain">
    <text evidence="6">The Q motif is unique to and characteristic of the DEAD box family of RNA helicases and controls ATP binding and hydrolysis.</text>
</comment>
<feature type="compositionally biased region" description="Low complexity" evidence="8">
    <location>
        <begin position="211"/>
        <end position="222"/>
    </location>
</feature>
<feature type="region of interest" description="Disordered" evidence="8">
    <location>
        <begin position="45"/>
        <end position="255"/>
    </location>
</feature>
<dbReference type="PANTHER" id="PTHR24031">
    <property type="entry name" value="RNA HELICASE"/>
    <property type="match status" value="1"/>
</dbReference>
<evidence type="ECO:0000256" key="3">
    <source>
        <dbReference type="ARBA" id="ARBA00022806"/>
    </source>
</evidence>
<feature type="compositionally biased region" description="Basic residues" evidence="8">
    <location>
        <begin position="115"/>
        <end position="137"/>
    </location>
</feature>
<dbReference type="InterPro" id="IPR011545">
    <property type="entry name" value="DEAD/DEAH_box_helicase_dom"/>
</dbReference>
<dbReference type="GO" id="GO:0003723">
    <property type="term" value="F:RNA binding"/>
    <property type="evidence" value="ECO:0007669"/>
    <property type="project" value="UniProtKB-UniRule"/>
</dbReference>
<evidence type="ECO:0000313" key="12">
    <source>
        <dbReference type="Proteomes" id="UP000324022"/>
    </source>
</evidence>
<evidence type="ECO:0000256" key="6">
    <source>
        <dbReference type="RuleBase" id="RU365068"/>
    </source>
</evidence>
<dbReference type="InterPro" id="IPR014001">
    <property type="entry name" value="Helicase_ATP-bd"/>
</dbReference>
<organism evidence="11 12">
    <name type="scientific">Ustilago trichophora</name>
    <dbReference type="NCBI Taxonomy" id="86804"/>
    <lineage>
        <taxon>Eukaryota</taxon>
        <taxon>Fungi</taxon>
        <taxon>Dikarya</taxon>
        <taxon>Basidiomycota</taxon>
        <taxon>Ustilaginomycotina</taxon>
        <taxon>Ustilaginomycetes</taxon>
        <taxon>Ustilaginales</taxon>
        <taxon>Ustilaginaceae</taxon>
        <taxon>Ustilago</taxon>
    </lineage>
</organism>
<accession>A0A5C3E4E5</accession>
<gene>
    <name evidence="11" type="ORF">UTRI_01480_B</name>
</gene>
<evidence type="ECO:0000256" key="5">
    <source>
        <dbReference type="ARBA" id="ARBA00022884"/>
    </source>
</evidence>
<feature type="coiled-coil region" evidence="7">
    <location>
        <begin position="837"/>
        <end position="864"/>
    </location>
</feature>
<keyword evidence="7" id="KW-0175">Coiled coil</keyword>
<feature type="compositionally biased region" description="Basic and acidic residues" evidence="8">
    <location>
        <begin position="157"/>
        <end position="180"/>
    </location>
</feature>
<dbReference type="OrthoDB" id="3370at2759"/>
<dbReference type="PROSITE" id="PS51194">
    <property type="entry name" value="HELICASE_CTER"/>
    <property type="match status" value="1"/>
</dbReference>
<feature type="compositionally biased region" description="Low complexity" evidence="8">
    <location>
        <begin position="51"/>
        <end position="81"/>
    </location>
</feature>
<dbReference type="InterPro" id="IPR027417">
    <property type="entry name" value="P-loop_NTPase"/>
</dbReference>
<feature type="compositionally biased region" description="Low complexity" evidence="8">
    <location>
        <begin position="298"/>
        <end position="313"/>
    </location>
</feature>
<feature type="region of interest" description="Disordered" evidence="8">
    <location>
        <begin position="272"/>
        <end position="313"/>
    </location>
</feature>
<feature type="region of interest" description="Disordered" evidence="8">
    <location>
        <begin position="1"/>
        <end position="26"/>
    </location>
</feature>
<dbReference type="SUPFAM" id="SSF52540">
    <property type="entry name" value="P-loop containing nucleoside triphosphate hydrolases"/>
    <property type="match status" value="1"/>
</dbReference>
<feature type="domain" description="Helicase ATP-binding" evidence="9">
    <location>
        <begin position="387"/>
        <end position="615"/>
    </location>
</feature>
<dbReference type="InterPro" id="IPR001650">
    <property type="entry name" value="Helicase_C-like"/>
</dbReference>
<comment type="catalytic activity">
    <reaction evidence="6">
        <text>ATP + H2O = ADP + phosphate + H(+)</text>
        <dbReference type="Rhea" id="RHEA:13065"/>
        <dbReference type="ChEBI" id="CHEBI:15377"/>
        <dbReference type="ChEBI" id="CHEBI:15378"/>
        <dbReference type="ChEBI" id="CHEBI:30616"/>
        <dbReference type="ChEBI" id="CHEBI:43474"/>
        <dbReference type="ChEBI" id="CHEBI:456216"/>
        <dbReference type="EC" id="3.6.4.13"/>
    </reaction>
</comment>
<keyword evidence="4 6" id="KW-0067">ATP-binding</keyword>
<feature type="compositionally biased region" description="Acidic residues" evidence="8">
    <location>
        <begin position="188"/>
        <end position="210"/>
    </location>
</feature>
<comment type="similarity">
    <text evidence="6">Belongs to the DEAD box helicase family.</text>
</comment>
<feature type="compositionally biased region" description="Basic and acidic residues" evidence="8">
    <location>
        <begin position="622"/>
        <end position="639"/>
    </location>
</feature>
<dbReference type="PROSITE" id="PS51192">
    <property type="entry name" value="HELICASE_ATP_BIND_1"/>
    <property type="match status" value="1"/>
</dbReference>
<evidence type="ECO:0000256" key="1">
    <source>
        <dbReference type="ARBA" id="ARBA00022741"/>
    </source>
</evidence>
<dbReference type="Pfam" id="PF00270">
    <property type="entry name" value="DEAD"/>
    <property type="match status" value="1"/>
</dbReference>
<feature type="compositionally biased region" description="Basic and acidic residues" evidence="8">
    <location>
        <begin position="237"/>
        <end position="253"/>
    </location>
</feature>
<keyword evidence="1 6" id="KW-0547">Nucleotide-binding</keyword>
<dbReference type="CDD" id="cd17956">
    <property type="entry name" value="DEADc_DDX51"/>
    <property type="match status" value="1"/>
</dbReference>
<feature type="region of interest" description="Disordered" evidence="8">
    <location>
        <begin position="619"/>
        <end position="639"/>
    </location>
</feature>
<evidence type="ECO:0000256" key="4">
    <source>
        <dbReference type="ARBA" id="ARBA00022840"/>
    </source>
</evidence>
<keyword evidence="12" id="KW-1185">Reference proteome</keyword>
<dbReference type="GO" id="GO:0016787">
    <property type="term" value="F:hydrolase activity"/>
    <property type="evidence" value="ECO:0007669"/>
    <property type="project" value="UniProtKB-KW"/>
</dbReference>
<keyword evidence="3 6" id="KW-0347">Helicase</keyword>
<evidence type="ECO:0000313" key="11">
    <source>
        <dbReference type="EMBL" id="SPO24970.1"/>
    </source>
</evidence>
<dbReference type="EMBL" id="OOIN01000008">
    <property type="protein sequence ID" value="SPO24970.1"/>
    <property type="molecule type" value="Genomic_DNA"/>
</dbReference>
<evidence type="ECO:0000256" key="8">
    <source>
        <dbReference type="SAM" id="MobiDB-lite"/>
    </source>
</evidence>
<proteinExistence type="inferred from homology"/>
<evidence type="ECO:0000259" key="9">
    <source>
        <dbReference type="PROSITE" id="PS51192"/>
    </source>
</evidence>
<evidence type="ECO:0000259" key="10">
    <source>
        <dbReference type="PROSITE" id="PS51194"/>
    </source>
</evidence>
<dbReference type="AlphaFoldDB" id="A0A5C3E4E5"/>
<dbReference type="SMART" id="SM00490">
    <property type="entry name" value="HELICc"/>
    <property type="match status" value="1"/>
</dbReference>
<evidence type="ECO:0000256" key="2">
    <source>
        <dbReference type="ARBA" id="ARBA00022801"/>
    </source>
</evidence>
<dbReference type="Gene3D" id="3.40.50.300">
    <property type="entry name" value="P-loop containing nucleotide triphosphate hydrolases"/>
    <property type="match status" value="2"/>
</dbReference>
<dbReference type="InterPro" id="IPR000629">
    <property type="entry name" value="RNA-helicase_DEAD-box_CS"/>
</dbReference>
<name>A0A5C3E4E5_9BASI</name>
<dbReference type="CDD" id="cd18787">
    <property type="entry name" value="SF2_C_DEAD"/>
    <property type="match status" value="1"/>
</dbReference>